<evidence type="ECO:0000256" key="1">
    <source>
        <dbReference type="SAM" id="MobiDB-lite"/>
    </source>
</evidence>
<sequence length="135" mass="14945">MAVVNSLSTSFLITKSSFTTRTTRLPVHRQVVFASVHDNISNNVSSSSSPSSSSSTTTTPCQIKSTSKNGLKVFEDKSTGVVCYRDEYGEITCEGYDEGPRFCHQTPKSPSKSRDEEMVELLQRNWFHIADVAVE</sequence>
<dbReference type="Proteomes" id="UP000694930">
    <property type="component" value="Chromosome 12"/>
</dbReference>
<gene>
    <name evidence="3" type="primary">LOC107006814</name>
</gene>
<evidence type="ECO:0000313" key="3">
    <source>
        <dbReference type="RefSeq" id="XP_015060818.1"/>
    </source>
</evidence>
<name>A0ABM1FRV4_SOLPN</name>
<reference evidence="3" key="2">
    <citation type="submission" date="2025-08" db="UniProtKB">
        <authorList>
            <consortium name="RefSeq"/>
        </authorList>
    </citation>
    <scope>IDENTIFICATION</scope>
</reference>
<dbReference type="GeneID" id="107006814"/>
<accession>A0ABM1FRV4</accession>
<keyword evidence="2" id="KW-1185">Reference proteome</keyword>
<feature type="region of interest" description="Disordered" evidence="1">
    <location>
        <begin position="40"/>
        <end position="66"/>
    </location>
</feature>
<dbReference type="RefSeq" id="XP_015060818.1">
    <property type="nucleotide sequence ID" value="XM_015205332.2"/>
</dbReference>
<protein>
    <submittedName>
        <fullName evidence="3">Uncharacterized protein LOC107006814</fullName>
    </submittedName>
</protein>
<evidence type="ECO:0000313" key="2">
    <source>
        <dbReference type="Proteomes" id="UP000694930"/>
    </source>
</evidence>
<organism evidence="2 3">
    <name type="scientific">Solanum pennellii</name>
    <name type="common">Tomato</name>
    <name type="synonym">Lycopersicon pennellii</name>
    <dbReference type="NCBI Taxonomy" id="28526"/>
    <lineage>
        <taxon>Eukaryota</taxon>
        <taxon>Viridiplantae</taxon>
        <taxon>Streptophyta</taxon>
        <taxon>Embryophyta</taxon>
        <taxon>Tracheophyta</taxon>
        <taxon>Spermatophyta</taxon>
        <taxon>Magnoliopsida</taxon>
        <taxon>eudicotyledons</taxon>
        <taxon>Gunneridae</taxon>
        <taxon>Pentapetalae</taxon>
        <taxon>asterids</taxon>
        <taxon>lamiids</taxon>
        <taxon>Solanales</taxon>
        <taxon>Solanaceae</taxon>
        <taxon>Solanoideae</taxon>
        <taxon>Solaneae</taxon>
        <taxon>Solanum</taxon>
        <taxon>Solanum subgen. Lycopersicon</taxon>
    </lineage>
</organism>
<proteinExistence type="predicted"/>
<reference evidence="2" key="1">
    <citation type="journal article" date="2014" name="Nat. Genet.">
        <title>The genome of the stress-tolerant wild tomato species Solanum pennellii.</title>
        <authorList>
            <person name="Bolger A."/>
            <person name="Scossa F."/>
            <person name="Bolger M.E."/>
            <person name="Lanz C."/>
            <person name="Maumus F."/>
            <person name="Tohge T."/>
            <person name="Quesneville H."/>
            <person name="Alseekh S."/>
            <person name="Sorensen I."/>
            <person name="Lichtenstein G."/>
            <person name="Fich E.A."/>
            <person name="Conte M."/>
            <person name="Keller H."/>
            <person name="Schneeberger K."/>
            <person name="Schwacke R."/>
            <person name="Ofner I."/>
            <person name="Vrebalov J."/>
            <person name="Xu Y."/>
            <person name="Osorio S."/>
            <person name="Aflitos S.A."/>
            <person name="Schijlen E."/>
            <person name="Jimenez-Gomez J.M."/>
            <person name="Ryngajllo M."/>
            <person name="Kimura S."/>
            <person name="Kumar R."/>
            <person name="Koenig D."/>
            <person name="Headland L.R."/>
            <person name="Maloof J.N."/>
            <person name="Sinha N."/>
            <person name="van Ham R.C."/>
            <person name="Lankhorst R.K."/>
            <person name="Mao L."/>
            <person name="Vogel A."/>
            <person name="Arsova B."/>
            <person name="Panstruga R."/>
            <person name="Fei Z."/>
            <person name="Rose J.K."/>
            <person name="Zamir D."/>
            <person name="Carrari F."/>
            <person name="Giovannoni J.J."/>
            <person name="Weigel D."/>
            <person name="Usadel B."/>
            <person name="Fernie A.R."/>
        </authorList>
    </citation>
    <scope>NUCLEOTIDE SEQUENCE [LARGE SCALE GENOMIC DNA]</scope>
    <source>
        <strain evidence="2">cv. LA0716</strain>
    </source>
</reference>
<dbReference type="PANTHER" id="PTHR34206">
    <property type="entry name" value="OS06G0193300 PROTEIN"/>
    <property type="match status" value="1"/>
</dbReference>
<dbReference type="PANTHER" id="PTHR34206:SF5">
    <property type="match status" value="1"/>
</dbReference>
<feature type="compositionally biased region" description="Low complexity" evidence="1">
    <location>
        <begin position="45"/>
        <end position="60"/>
    </location>
</feature>